<dbReference type="Pfam" id="PF19051">
    <property type="entry name" value="GFO_IDH_MocA_C2"/>
    <property type="match status" value="1"/>
</dbReference>
<feature type="domain" description="Gfo/Idh/MocA-like oxidoreductase bacterial type C-terminal" evidence="2">
    <location>
        <begin position="178"/>
        <end position="266"/>
    </location>
</feature>
<reference evidence="3" key="1">
    <citation type="submission" date="2021-12" db="EMBL/GenBank/DDBJ databases">
        <title>Novel species in genus Dyadobacter.</title>
        <authorList>
            <person name="Ma C."/>
        </authorList>
    </citation>
    <scope>NUCLEOTIDE SEQUENCE</scope>
    <source>
        <strain evidence="3">LJ419</strain>
    </source>
</reference>
<accession>A0A9X1PH02</accession>
<dbReference type="InterPro" id="IPR036291">
    <property type="entry name" value="NAD(P)-bd_dom_sf"/>
</dbReference>
<dbReference type="SUPFAM" id="SSF51735">
    <property type="entry name" value="NAD(P)-binding Rossmann-fold domains"/>
    <property type="match status" value="1"/>
</dbReference>
<dbReference type="RefSeq" id="WP_234654331.1">
    <property type="nucleotide sequence ID" value="NZ_CP094997.1"/>
</dbReference>
<evidence type="ECO:0000313" key="3">
    <source>
        <dbReference type="EMBL" id="MCF0061177.1"/>
    </source>
</evidence>
<dbReference type="PANTHER" id="PTHR43818:SF10">
    <property type="entry name" value="NADH-DEPENDENT DEHYDROGENASE-RELATED"/>
    <property type="match status" value="1"/>
</dbReference>
<dbReference type="Gene3D" id="3.40.50.720">
    <property type="entry name" value="NAD(P)-binding Rossmann-like Domain"/>
    <property type="match status" value="1"/>
</dbReference>
<name>A0A9X1PH02_9BACT</name>
<protein>
    <submittedName>
        <fullName evidence="3">Gfo/Idh/MocA family oxidoreductase</fullName>
    </submittedName>
</protein>
<evidence type="ECO:0000259" key="1">
    <source>
        <dbReference type="Pfam" id="PF01408"/>
    </source>
</evidence>
<proteinExistence type="predicted"/>
<dbReference type="GO" id="GO:0000166">
    <property type="term" value="F:nucleotide binding"/>
    <property type="evidence" value="ECO:0007669"/>
    <property type="project" value="InterPro"/>
</dbReference>
<dbReference type="AlphaFoldDB" id="A0A9X1PH02"/>
<comment type="caution">
    <text evidence="3">The sequence shown here is derived from an EMBL/GenBank/DDBJ whole genome shotgun (WGS) entry which is preliminary data.</text>
</comment>
<dbReference type="EMBL" id="JAJTTC010000001">
    <property type="protein sequence ID" value="MCF0061177.1"/>
    <property type="molecule type" value="Genomic_DNA"/>
</dbReference>
<dbReference type="Gene3D" id="3.30.360.10">
    <property type="entry name" value="Dihydrodipicolinate Reductase, domain 2"/>
    <property type="match status" value="1"/>
</dbReference>
<dbReference type="InterPro" id="IPR050463">
    <property type="entry name" value="Gfo/Idh/MocA_oxidrdct_glycsds"/>
</dbReference>
<organism evidence="3 4">
    <name type="scientific">Dyadobacter chenwenxiniae</name>
    <dbReference type="NCBI Taxonomy" id="2906456"/>
    <lineage>
        <taxon>Bacteria</taxon>
        <taxon>Pseudomonadati</taxon>
        <taxon>Bacteroidota</taxon>
        <taxon>Cytophagia</taxon>
        <taxon>Cytophagales</taxon>
        <taxon>Spirosomataceae</taxon>
        <taxon>Dyadobacter</taxon>
    </lineage>
</organism>
<dbReference type="PANTHER" id="PTHR43818">
    <property type="entry name" value="BCDNA.GH03377"/>
    <property type="match status" value="1"/>
</dbReference>
<keyword evidence="4" id="KW-1185">Reference proteome</keyword>
<dbReference type="SUPFAM" id="SSF55347">
    <property type="entry name" value="Glyceraldehyde-3-phosphate dehydrogenase-like, C-terminal domain"/>
    <property type="match status" value="1"/>
</dbReference>
<evidence type="ECO:0000313" key="4">
    <source>
        <dbReference type="Proteomes" id="UP001139000"/>
    </source>
</evidence>
<sequence>MEKQKVLSETDIKRRDFLKAGALAAGTFMIVPRHVLGKGYIAPSDKLNIAAVGCGGKADTNIRLAYNEGADNIVALCDVDDRQAVKYRKQFPNAPYYKDYRKMLEKEARNVDAVIVTTPDHMHFPIAMAAMELGKHVYIEKPLTKDIWEARNLTNAAKKYKVVTQMGNQGSSSDGTRQTEALVQSGIIGDVHQIEVWTDRPVWPQGVKSPKDKGESQPVPEGVDWDLWLGTAPKRDYHEAYMPFRWRGYWDFGTGALGDMGCHFIDVPFRALKLGYPTSVECSVGSVYADFFEQAFFDDVAPPSASIHMKFASKTPGKDINFSWYDGGMRPQLPEGCDYKTVFGSVDGGMLFTGTKGILSAEMFGNNPRLWPEKKFETVRPNIKPRALVPGGSEGHQQQFVQACKKGHGAYTSSAFEESGPLTEIVLMGNLAVRSYLHREPKADGKGGFEFPGRQKLIWDGANMKITNFDVANQFVKREYRTGW</sequence>
<dbReference type="InterPro" id="IPR043906">
    <property type="entry name" value="Gfo/Idh/MocA_OxRdtase_bact_C"/>
</dbReference>
<dbReference type="InterPro" id="IPR000683">
    <property type="entry name" value="Gfo/Idh/MocA-like_OxRdtase_N"/>
</dbReference>
<gene>
    <name evidence="3" type="ORF">LXM26_06705</name>
</gene>
<evidence type="ECO:0000259" key="2">
    <source>
        <dbReference type="Pfam" id="PF19051"/>
    </source>
</evidence>
<dbReference type="Pfam" id="PF01408">
    <property type="entry name" value="GFO_IDH_MocA"/>
    <property type="match status" value="1"/>
</dbReference>
<dbReference type="Proteomes" id="UP001139000">
    <property type="component" value="Unassembled WGS sequence"/>
</dbReference>
<feature type="domain" description="Gfo/Idh/MocA-like oxidoreductase N-terminal" evidence="1">
    <location>
        <begin position="47"/>
        <end position="167"/>
    </location>
</feature>